<gene>
    <name evidence="3" type="ORF">Q2T77_04350</name>
</gene>
<sequence>MSLLPALLLFLHLLAAAFWVGGMATMHFAVRPAAVAHLEPPLRLPFMAAALSRFFVGVSTAIGVLLASGLLLVWAAGGFARVHWSVHAMFTLGLVMMALFLHLRFAPYPRLLRAVAAGQWPVAAANLNLIRKLVATNLTLGVLVFALAVVGRAL</sequence>
<dbReference type="EMBL" id="JAUKVY010000002">
    <property type="protein sequence ID" value="MDO1531512.1"/>
    <property type="molecule type" value="Genomic_DNA"/>
</dbReference>
<evidence type="ECO:0000256" key="1">
    <source>
        <dbReference type="SAM" id="Phobius"/>
    </source>
</evidence>
<keyword evidence="1" id="KW-0812">Transmembrane</keyword>
<proteinExistence type="predicted"/>
<protein>
    <submittedName>
        <fullName evidence="3">CopD family protein</fullName>
    </submittedName>
</protein>
<evidence type="ECO:0000313" key="4">
    <source>
        <dbReference type="Proteomes" id="UP001169027"/>
    </source>
</evidence>
<accession>A0ABT8RZQ4</accession>
<dbReference type="InterPro" id="IPR008457">
    <property type="entry name" value="Cu-R_CopD_dom"/>
</dbReference>
<reference evidence="3" key="1">
    <citation type="submission" date="2023-06" db="EMBL/GenBank/DDBJ databases">
        <authorList>
            <person name="Jiang Y."/>
            <person name="Liu Q."/>
        </authorList>
    </citation>
    <scope>NUCLEOTIDE SEQUENCE</scope>
    <source>
        <strain evidence="3">CGMCC 1.12090</strain>
    </source>
</reference>
<keyword evidence="1" id="KW-1133">Transmembrane helix</keyword>
<dbReference type="Pfam" id="PF05425">
    <property type="entry name" value="CopD"/>
    <property type="match status" value="1"/>
</dbReference>
<name>A0ABT8RZQ4_9BURK</name>
<feature type="transmembrane region" description="Helical" evidence="1">
    <location>
        <begin position="54"/>
        <end position="77"/>
    </location>
</feature>
<feature type="domain" description="Copper resistance protein D" evidence="2">
    <location>
        <begin position="49"/>
        <end position="150"/>
    </location>
</feature>
<feature type="transmembrane region" description="Helical" evidence="1">
    <location>
        <begin position="129"/>
        <end position="150"/>
    </location>
</feature>
<comment type="caution">
    <text evidence="3">The sequence shown here is derived from an EMBL/GenBank/DDBJ whole genome shotgun (WGS) entry which is preliminary data.</text>
</comment>
<feature type="transmembrane region" description="Helical" evidence="1">
    <location>
        <begin position="84"/>
        <end position="103"/>
    </location>
</feature>
<dbReference type="RefSeq" id="WP_301804421.1">
    <property type="nucleotide sequence ID" value="NZ_JAUJZH010000002.1"/>
</dbReference>
<keyword evidence="1" id="KW-0472">Membrane</keyword>
<dbReference type="Proteomes" id="UP001169027">
    <property type="component" value="Unassembled WGS sequence"/>
</dbReference>
<evidence type="ECO:0000313" key="3">
    <source>
        <dbReference type="EMBL" id="MDO1531512.1"/>
    </source>
</evidence>
<evidence type="ECO:0000259" key="2">
    <source>
        <dbReference type="Pfam" id="PF05425"/>
    </source>
</evidence>
<keyword evidence="4" id="KW-1185">Reference proteome</keyword>
<organism evidence="3 4">
    <name type="scientific">Variovorax ginsengisoli</name>
    <dbReference type="NCBI Taxonomy" id="363844"/>
    <lineage>
        <taxon>Bacteria</taxon>
        <taxon>Pseudomonadati</taxon>
        <taxon>Pseudomonadota</taxon>
        <taxon>Betaproteobacteria</taxon>
        <taxon>Burkholderiales</taxon>
        <taxon>Comamonadaceae</taxon>
        <taxon>Variovorax</taxon>
    </lineage>
</organism>